<feature type="transmembrane region" description="Helical" evidence="1">
    <location>
        <begin position="6"/>
        <end position="27"/>
    </location>
</feature>
<dbReference type="InterPro" id="IPR013766">
    <property type="entry name" value="Thioredoxin_domain"/>
</dbReference>
<organism evidence="3">
    <name type="scientific">hydrothermal vent metagenome</name>
    <dbReference type="NCBI Taxonomy" id="652676"/>
    <lineage>
        <taxon>unclassified sequences</taxon>
        <taxon>metagenomes</taxon>
        <taxon>ecological metagenomes</taxon>
    </lineage>
</organism>
<keyword evidence="1" id="KW-0812">Transmembrane</keyword>
<dbReference type="InterPro" id="IPR000866">
    <property type="entry name" value="AhpC/TSA"/>
</dbReference>
<dbReference type="PANTHER" id="PTHR42852:SF17">
    <property type="entry name" value="THIOREDOXIN-LIKE PROTEIN HI_1115"/>
    <property type="match status" value="1"/>
</dbReference>
<dbReference type="InterPro" id="IPR036249">
    <property type="entry name" value="Thioredoxin-like_sf"/>
</dbReference>
<evidence type="ECO:0000256" key="1">
    <source>
        <dbReference type="SAM" id="Phobius"/>
    </source>
</evidence>
<dbReference type="SUPFAM" id="SSF52833">
    <property type="entry name" value="Thioredoxin-like"/>
    <property type="match status" value="1"/>
</dbReference>
<dbReference type="PANTHER" id="PTHR42852">
    <property type="entry name" value="THIOL:DISULFIDE INTERCHANGE PROTEIN DSBE"/>
    <property type="match status" value="1"/>
</dbReference>
<dbReference type="GO" id="GO:0016209">
    <property type="term" value="F:antioxidant activity"/>
    <property type="evidence" value="ECO:0007669"/>
    <property type="project" value="InterPro"/>
</dbReference>
<evidence type="ECO:0000259" key="2">
    <source>
        <dbReference type="PROSITE" id="PS51352"/>
    </source>
</evidence>
<reference evidence="3" key="1">
    <citation type="submission" date="2016-10" db="EMBL/GenBank/DDBJ databases">
        <authorList>
            <person name="de Groot N.N."/>
        </authorList>
    </citation>
    <scope>NUCLEOTIDE SEQUENCE</scope>
</reference>
<gene>
    <name evidence="3" type="ORF">MNB_SV-3-1147</name>
</gene>
<dbReference type="Gene3D" id="3.40.30.10">
    <property type="entry name" value="Glutaredoxin"/>
    <property type="match status" value="1"/>
</dbReference>
<dbReference type="AlphaFoldDB" id="A0A1W1CLM3"/>
<dbReference type="Pfam" id="PF00578">
    <property type="entry name" value="AhpC-TSA"/>
    <property type="match status" value="1"/>
</dbReference>
<accession>A0A1W1CLM3</accession>
<protein>
    <submittedName>
        <fullName evidence="3">Membrane protein, suppressor for copper-sensitivity ScsD</fullName>
    </submittedName>
</protein>
<dbReference type="GO" id="GO:0016491">
    <property type="term" value="F:oxidoreductase activity"/>
    <property type="evidence" value="ECO:0007669"/>
    <property type="project" value="InterPro"/>
</dbReference>
<keyword evidence="1" id="KW-1133">Transmembrane helix</keyword>
<sequence length="162" mass="18352">MNFKNILLEIVKTALILTILINIISYLRQPELQSRDLPKIEATLLDGTQFSVERGKPLVIHFWATWCPVCKLEASNIELVSKKYNLLSVAVNSGNNAKIKEYMQAHQLNFSVINDVDGKWAKKFKVEAYPTTFIYDAKGELLISEVGYTTTVGLLSRLKFAE</sequence>
<dbReference type="EMBL" id="FPHI01000030">
    <property type="protein sequence ID" value="SFV66635.1"/>
    <property type="molecule type" value="Genomic_DNA"/>
</dbReference>
<proteinExistence type="predicted"/>
<evidence type="ECO:0000313" key="3">
    <source>
        <dbReference type="EMBL" id="SFV66635.1"/>
    </source>
</evidence>
<feature type="domain" description="Thioredoxin" evidence="2">
    <location>
        <begin position="31"/>
        <end position="162"/>
    </location>
</feature>
<dbReference type="PROSITE" id="PS51352">
    <property type="entry name" value="THIOREDOXIN_2"/>
    <property type="match status" value="1"/>
</dbReference>
<dbReference type="CDD" id="cd03011">
    <property type="entry name" value="TlpA_like_ScsD_MtbDsbE"/>
    <property type="match status" value="1"/>
</dbReference>
<name>A0A1W1CLM3_9ZZZZ</name>
<keyword evidence="1" id="KW-0472">Membrane</keyword>
<dbReference type="InterPro" id="IPR050553">
    <property type="entry name" value="Thioredoxin_ResA/DsbE_sf"/>
</dbReference>